<dbReference type="Proteomes" id="UP001189429">
    <property type="component" value="Unassembled WGS sequence"/>
</dbReference>
<keyword evidence="6" id="KW-1185">Reference proteome</keyword>
<dbReference type="SMART" id="SM00054">
    <property type="entry name" value="EFh"/>
    <property type="match status" value="3"/>
</dbReference>
<evidence type="ECO:0000313" key="6">
    <source>
        <dbReference type="Proteomes" id="UP001189429"/>
    </source>
</evidence>
<name>A0ABN9Q5L9_9DINO</name>
<sequence>MCGTSSWPSWESRQGTLTLEEMMKALKKSGVEEEQARACFHALDVDKTGHIKYSEFLAAMVSTRIVMHDELIRRTFCRFDKSDTGSITLEDLRTVLGESFEGTEVEELLKEADFKNDGKISLEEFTQFLVGDVELSAELPVIAAGGHHNARASVKVLEDQARELRKEFVTTTPPPSRKATDLSTGALRSHTGEGPICADGAATQPEAGAPRERRSVGCEGCCDSGLLRVRSGLKKWFVNLSCGGRAVERRSAHSTPISCRYCPPAS</sequence>
<dbReference type="Pfam" id="PF13499">
    <property type="entry name" value="EF-hand_7"/>
    <property type="match status" value="1"/>
</dbReference>
<accession>A0ABN9Q5L9</accession>
<dbReference type="InterPro" id="IPR011992">
    <property type="entry name" value="EF-hand-dom_pair"/>
</dbReference>
<feature type="domain" description="EF-hand" evidence="4">
    <location>
        <begin position="100"/>
        <end position="135"/>
    </location>
</feature>
<comment type="caution">
    <text evidence="5">The sequence shown here is derived from an EMBL/GenBank/DDBJ whole genome shotgun (WGS) entry which is preliminary data.</text>
</comment>
<dbReference type="Pfam" id="PF13833">
    <property type="entry name" value="EF-hand_8"/>
    <property type="match status" value="1"/>
</dbReference>
<gene>
    <name evidence="5" type="ORF">PCOR1329_LOCUS8828</name>
</gene>
<evidence type="ECO:0000256" key="2">
    <source>
        <dbReference type="ARBA" id="ARBA00022837"/>
    </source>
</evidence>
<evidence type="ECO:0000259" key="4">
    <source>
        <dbReference type="PROSITE" id="PS50222"/>
    </source>
</evidence>
<dbReference type="InterPro" id="IPR050145">
    <property type="entry name" value="Centrin_CML-like"/>
</dbReference>
<proteinExistence type="predicted"/>
<dbReference type="PANTHER" id="PTHR23050">
    <property type="entry name" value="CALCIUM BINDING PROTEIN"/>
    <property type="match status" value="1"/>
</dbReference>
<dbReference type="Gene3D" id="1.10.238.10">
    <property type="entry name" value="EF-hand"/>
    <property type="match status" value="1"/>
</dbReference>
<protein>
    <recommendedName>
        <fullName evidence="4">EF-hand domain-containing protein</fullName>
    </recommendedName>
</protein>
<dbReference type="InterPro" id="IPR002048">
    <property type="entry name" value="EF_hand_dom"/>
</dbReference>
<organism evidence="5 6">
    <name type="scientific">Prorocentrum cordatum</name>
    <dbReference type="NCBI Taxonomy" id="2364126"/>
    <lineage>
        <taxon>Eukaryota</taxon>
        <taxon>Sar</taxon>
        <taxon>Alveolata</taxon>
        <taxon>Dinophyceae</taxon>
        <taxon>Prorocentrales</taxon>
        <taxon>Prorocentraceae</taxon>
        <taxon>Prorocentrum</taxon>
    </lineage>
</organism>
<evidence type="ECO:0000313" key="5">
    <source>
        <dbReference type="EMBL" id="CAK0800771.1"/>
    </source>
</evidence>
<evidence type="ECO:0000256" key="3">
    <source>
        <dbReference type="SAM" id="MobiDB-lite"/>
    </source>
</evidence>
<keyword evidence="1" id="KW-0677">Repeat</keyword>
<dbReference type="SUPFAM" id="SSF47473">
    <property type="entry name" value="EF-hand"/>
    <property type="match status" value="1"/>
</dbReference>
<reference evidence="5" key="1">
    <citation type="submission" date="2023-10" db="EMBL/GenBank/DDBJ databases">
        <authorList>
            <person name="Chen Y."/>
            <person name="Shah S."/>
            <person name="Dougan E. K."/>
            <person name="Thang M."/>
            <person name="Chan C."/>
        </authorList>
    </citation>
    <scope>NUCLEOTIDE SEQUENCE [LARGE SCALE GENOMIC DNA]</scope>
</reference>
<dbReference type="EMBL" id="CAUYUJ010002441">
    <property type="protein sequence ID" value="CAK0800771.1"/>
    <property type="molecule type" value="Genomic_DNA"/>
</dbReference>
<dbReference type="CDD" id="cd00051">
    <property type="entry name" value="EFh"/>
    <property type="match status" value="1"/>
</dbReference>
<dbReference type="PROSITE" id="PS50222">
    <property type="entry name" value="EF_HAND_2"/>
    <property type="match status" value="2"/>
</dbReference>
<feature type="region of interest" description="Disordered" evidence="3">
    <location>
        <begin position="169"/>
        <end position="213"/>
    </location>
</feature>
<evidence type="ECO:0000256" key="1">
    <source>
        <dbReference type="ARBA" id="ARBA00022737"/>
    </source>
</evidence>
<keyword evidence="2" id="KW-0106">Calcium</keyword>
<feature type="domain" description="EF-hand" evidence="4">
    <location>
        <begin position="31"/>
        <end position="66"/>
    </location>
</feature>